<organism evidence="1 2">
    <name type="scientific">Candidatus Alectryocaccomicrobium excrementavium</name>
    <dbReference type="NCBI Taxonomy" id="2840668"/>
    <lineage>
        <taxon>Bacteria</taxon>
        <taxon>Bacillati</taxon>
        <taxon>Bacillota</taxon>
        <taxon>Clostridia</taxon>
        <taxon>Candidatus Alectryocaccomicrobium</taxon>
    </lineage>
</organism>
<protein>
    <submittedName>
        <fullName evidence="1">Uncharacterized protein</fullName>
    </submittedName>
</protein>
<evidence type="ECO:0000313" key="1">
    <source>
        <dbReference type="EMBL" id="HIS92175.1"/>
    </source>
</evidence>
<comment type="caution">
    <text evidence="1">The sequence shown here is derived from an EMBL/GenBank/DDBJ whole genome shotgun (WGS) entry which is preliminary data.</text>
</comment>
<dbReference type="AlphaFoldDB" id="A0A9D1G0D3"/>
<dbReference type="EMBL" id="DVJN01000083">
    <property type="protein sequence ID" value="HIS92175.1"/>
    <property type="molecule type" value="Genomic_DNA"/>
</dbReference>
<accession>A0A9D1G0D3</accession>
<evidence type="ECO:0000313" key="2">
    <source>
        <dbReference type="Proteomes" id="UP000824140"/>
    </source>
</evidence>
<reference evidence="1" key="2">
    <citation type="journal article" date="2021" name="PeerJ">
        <title>Extensive microbial diversity within the chicken gut microbiome revealed by metagenomics and culture.</title>
        <authorList>
            <person name="Gilroy R."/>
            <person name="Ravi A."/>
            <person name="Getino M."/>
            <person name="Pursley I."/>
            <person name="Horton D.L."/>
            <person name="Alikhan N.F."/>
            <person name="Baker D."/>
            <person name="Gharbi K."/>
            <person name="Hall N."/>
            <person name="Watson M."/>
            <person name="Adriaenssens E.M."/>
            <person name="Foster-Nyarko E."/>
            <person name="Jarju S."/>
            <person name="Secka A."/>
            <person name="Antonio M."/>
            <person name="Oren A."/>
            <person name="Chaudhuri R.R."/>
            <person name="La Ragione R."/>
            <person name="Hildebrand F."/>
            <person name="Pallen M.J."/>
        </authorList>
    </citation>
    <scope>NUCLEOTIDE SEQUENCE</scope>
    <source>
        <strain evidence="1">13766</strain>
    </source>
</reference>
<proteinExistence type="predicted"/>
<dbReference type="Proteomes" id="UP000824140">
    <property type="component" value="Unassembled WGS sequence"/>
</dbReference>
<sequence>MKLQGIVQYPVDAQSNSFFCALASALLPALGYAEDTPYFCAPKGRRCVSCGECGEKTALQKHHLALYHALLAASGVAFGFSYPEDDTVEEHSLPGVEKGWRWPDEFVDFLMGAAGLSWRRIRKGEGVEALCAALDAGFPVPVRLGGEGKYGPDTAWQVAIGYEGGALLGLDSYAHTLQNSSARYAADGSFVLEDWPERLLDAIVITGRAPLRATYGEVLARAAAVLDNPANGRLEREVLRRIEAVPPETAQDTACMLIGIASVPIEARWHAAEAFCTRENLLWRLEGSEAVKRELGEALFARYIRNNSGETHGVCWKIWGLLGVGVETGFGPAADSGERLLQKSVQRELKALFSAVFQNDREVLAALMRALGR</sequence>
<gene>
    <name evidence="1" type="ORF">IAA84_04075</name>
</gene>
<name>A0A9D1G0D3_9FIRM</name>
<reference evidence="1" key="1">
    <citation type="submission" date="2020-10" db="EMBL/GenBank/DDBJ databases">
        <authorList>
            <person name="Gilroy R."/>
        </authorList>
    </citation>
    <scope>NUCLEOTIDE SEQUENCE</scope>
    <source>
        <strain evidence="1">13766</strain>
    </source>
</reference>